<keyword evidence="2" id="KW-1185">Reference proteome</keyword>
<protein>
    <submittedName>
        <fullName evidence="1">Uncharacterized protein</fullName>
    </submittedName>
</protein>
<dbReference type="AlphaFoldDB" id="A0A8J3ITG7"/>
<comment type="caution">
    <text evidence="1">The sequence shown here is derived from an EMBL/GenBank/DDBJ whole genome shotgun (WGS) entry which is preliminary data.</text>
</comment>
<organism evidence="1 2">
    <name type="scientific">Reticulibacter mediterranei</name>
    <dbReference type="NCBI Taxonomy" id="2778369"/>
    <lineage>
        <taxon>Bacteria</taxon>
        <taxon>Bacillati</taxon>
        <taxon>Chloroflexota</taxon>
        <taxon>Ktedonobacteria</taxon>
        <taxon>Ktedonobacterales</taxon>
        <taxon>Reticulibacteraceae</taxon>
        <taxon>Reticulibacter</taxon>
    </lineage>
</organism>
<proteinExistence type="predicted"/>
<gene>
    <name evidence="1" type="ORF">KSF_076420</name>
</gene>
<reference evidence="1" key="1">
    <citation type="submission" date="2020-10" db="EMBL/GenBank/DDBJ databases">
        <title>Taxonomic study of unclassified bacteria belonging to the class Ktedonobacteria.</title>
        <authorList>
            <person name="Yabe S."/>
            <person name="Wang C.M."/>
            <person name="Zheng Y."/>
            <person name="Sakai Y."/>
            <person name="Cavaletti L."/>
            <person name="Monciardini P."/>
            <person name="Donadio S."/>
        </authorList>
    </citation>
    <scope>NUCLEOTIDE SEQUENCE</scope>
    <source>
        <strain evidence="1">ID150040</strain>
    </source>
</reference>
<evidence type="ECO:0000313" key="1">
    <source>
        <dbReference type="EMBL" id="GHO97594.1"/>
    </source>
</evidence>
<accession>A0A8J3ITG7</accession>
<dbReference type="EMBL" id="BNJK01000001">
    <property type="protein sequence ID" value="GHO97594.1"/>
    <property type="molecule type" value="Genomic_DNA"/>
</dbReference>
<name>A0A8J3ITG7_9CHLR</name>
<evidence type="ECO:0000313" key="2">
    <source>
        <dbReference type="Proteomes" id="UP000597444"/>
    </source>
</evidence>
<dbReference type="Proteomes" id="UP000597444">
    <property type="component" value="Unassembled WGS sequence"/>
</dbReference>
<sequence length="108" mass="12322">MSKSIRPERHLADDALLQILCVYTGVTDGRIFYVGKGQGDCIHQYEREADRYRYPEAVPCLSEPSAKIRAIHKTWAAKGKVVKTKVLETDDEQEANDYEKLFIGMCQN</sequence>